<reference evidence="2 3" key="1">
    <citation type="submission" date="2016-10" db="EMBL/GenBank/DDBJ databases">
        <authorList>
            <person name="de Groot N.N."/>
        </authorList>
    </citation>
    <scope>NUCLEOTIDE SEQUENCE [LARGE SCALE GENOMIC DNA]</scope>
    <source>
        <strain evidence="2 3">DSM 43067</strain>
    </source>
</reference>
<dbReference type="CDD" id="cd05466">
    <property type="entry name" value="PBP2_LTTR_substrate"/>
    <property type="match status" value="1"/>
</dbReference>
<dbReference type="Proteomes" id="UP000183413">
    <property type="component" value="Unassembled WGS sequence"/>
</dbReference>
<dbReference type="InterPro" id="IPR050950">
    <property type="entry name" value="HTH-type_LysR_regulators"/>
</dbReference>
<organism evidence="2 3">
    <name type="scientific">Actinomadura madurae</name>
    <dbReference type="NCBI Taxonomy" id="1993"/>
    <lineage>
        <taxon>Bacteria</taxon>
        <taxon>Bacillati</taxon>
        <taxon>Actinomycetota</taxon>
        <taxon>Actinomycetes</taxon>
        <taxon>Streptosporangiales</taxon>
        <taxon>Thermomonosporaceae</taxon>
        <taxon>Actinomadura</taxon>
    </lineage>
</organism>
<keyword evidence="3" id="KW-1185">Reference proteome</keyword>
<gene>
    <name evidence="2" type="ORF">SAMN04489713_116106</name>
</gene>
<dbReference type="GO" id="GO:0005829">
    <property type="term" value="C:cytosol"/>
    <property type="evidence" value="ECO:0007669"/>
    <property type="project" value="TreeGrafter"/>
</dbReference>
<proteinExistence type="predicted"/>
<dbReference type="InterPro" id="IPR005119">
    <property type="entry name" value="LysR_subst-bd"/>
</dbReference>
<dbReference type="AlphaFoldDB" id="A0A1I5SB22"/>
<feature type="domain" description="LysR substrate-binding" evidence="1">
    <location>
        <begin position="1"/>
        <end position="156"/>
    </location>
</feature>
<dbReference type="EMBL" id="FOVH01000016">
    <property type="protein sequence ID" value="SFP67925.1"/>
    <property type="molecule type" value="Genomic_DNA"/>
</dbReference>
<accession>A0A1I5SB22</accession>
<dbReference type="PANTHER" id="PTHR30419">
    <property type="entry name" value="HTH-TYPE TRANSCRIPTIONAL REGULATOR YBHD"/>
    <property type="match status" value="1"/>
</dbReference>
<dbReference type="Pfam" id="PF03466">
    <property type="entry name" value="LysR_substrate"/>
    <property type="match status" value="1"/>
</dbReference>
<evidence type="ECO:0000259" key="1">
    <source>
        <dbReference type="Pfam" id="PF03466"/>
    </source>
</evidence>
<dbReference type="SUPFAM" id="SSF53850">
    <property type="entry name" value="Periplasmic binding protein-like II"/>
    <property type="match status" value="1"/>
</dbReference>
<dbReference type="InParanoid" id="A0A1I5SB22"/>
<name>A0A1I5SB22_9ACTN</name>
<protein>
    <submittedName>
        <fullName evidence="2">LysR substrate binding domain-containing protein</fullName>
    </submittedName>
</protein>
<dbReference type="Gene3D" id="3.40.190.290">
    <property type="match status" value="1"/>
</dbReference>
<sequence>MVQQDTIDLAVVSIDPLQLPHGTTGVVVDHDHLVLAGPPGHPFEHYDTAPAHALDGMDLISFRKGAGLRDAADTVLREASVVPNIVIESNEVSVLLGLIAHGLGLGIIPRGFVALAFQPIWSIPFDPPIRPPLSLIWRESRHLAPAAAAFLHHIRTSTPE</sequence>
<evidence type="ECO:0000313" key="3">
    <source>
        <dbReference type="Proteomes" id="UP000183413"/>
    </source>
</evidence>
<dbReference type="eggNOG" id="COG0583">
    <property type="taxonomic scope" value="Bacteria"/>
</dbReference>
<dbReference type="GO" id="GO:0006355">
    <property type="term" value="P:regulation of DNA-templated transcription"/>
    <property type="evidence" value="ECO:0007669"/>
    <property type="project" value="TreeGrafter"/>
</dbReference>
<dbReference type="PANTHER" id="PTHR30419:SF8">
    <property type="entry name" value="NITROGEN ASSIMILATION TRANSCRIPTIONAL ACTIVATOR-RELATED"/>
    <property type="match status" value="1"/>
</dbReference>
<evidence type="ECO:0000313" key="2">
    <source>
        <dbReference type="EMBL" id="SFP67925.1"/>
    </source>
</evidence>